<evidence type="ECO:0000313" key="1">
    <source>
        <dbReference type="EMBL" id="GIY39739.1"/>
    </source>
</evidence>
<sequence>MAYVTNQKYQCGRTPRRGGGGIPLEYVPEYSSCFLYEGDSSTDRFNSALNSWRLRFDLLSRLKRIRGIHSVVNSGISRLQGIFCLSRQNTA</sequence>
<dbReference type="AlphaFoldDB" id="A0AAV4T107"/>
<keyword evidence="2" id="KW-1185">Reference proteome</keyword>
<reference evidence="1 2" key="1">
    <citation type="submission" date="2021-06" db="EMBL/GenBank/DDBJ databases">
        <title>Caerostris darwini draft genome.</title>
        <authorList>
            <person name="Kono N."/>
            <person name="Arakawa K."/>
        </authorList>
    </citation>
    <scope>NUCLEOTIDE SEQUENCE [LARGE SCALE GENOMIC DNA]</scope>
</reference>
<gene>
    <name evidence="1" type="ORF">CDAR_271781</name>
</gene>
<protein>
    <submittedName>
        <fullName evidence="1">Uncharacterized protein</fullName>
    </submittedName>
</protein>
<proteinExistence type="predicted"/>
<accession>A0AAV4T107</accession>
<dbReference type="EMBL" id="BPLQ01008836">
    <property type="protein sequence ID" value="GIY39739.1"/>
    <property type="molecule type" value="Genomic_DNA"/>
</dbReference>
<name>A0AAV4T107_9ARAC</name>
<evidence type="ECO:0000313" key="2">
    <source>
        <dbReference type="Proteomes" id="UP001054837"/>
    </source>
</evidence>
<dbReference type="Proteomes" id="UP001054837">
    <property type="component" value="Unassembled WGS sequence"/>
</dbReference>
<organism evidence="1 2">
    <name type="scientific">Caerostris darwini</name>
    <dbReference type="NCBI Taxonomy" id="1538125"/>
    <lineage>
        <taxon>Eukaryota</taxon>
        <taxon>Metazoa</taxon>
        <taxon>Ecdysozoa</taxon>
        <taxon>Arthropoda</taxon>
        <taxon>Chelicerata</taxon>
        <taxon>Arachnida</taxon>
        <taxon>Araneae</taxon>
        <taxon>Araneomorphae</taxon>
        <taxon>Entelegynae</taxon>
        <taxon>Araneoidea</taxon>
        <taxon>Araneidae</taxon>
        <taxon>Caerostris</taxon>
    </lineage>
</organism>
<comment type="caution">
    <text evidence="1">The sequence shown here is derived from an EMBL/GenBank/DDBJ whole genome shotgun (WGS) entry which is preliminary data.</text>
</comment>